<name>A0AAV4TT25_CAEEX</name>
<gene>
    <name evidence="1" type="ORF">CEXT_225381</name>
</gene>
<sequence length="97" mass="11497">MIIYTDRVWKSWTSSGGVRYVLEIQNIRSEFIAIRQTLNLTLESMIIYPFLSDLPRILIRARYHCQFGAKRPCGKISFLWLYDMAIKMNIFYLGRAI</sequence>
<evidence type="ECO:0000313" key="1">
    <source>
        <dbReference type="EMBL" id="GIY49768.1"/>
    </source>
</evidence>
<protein>
    <submittedName>
        <fullName evidence="1">Uncharacterized protein</fullName>
    </submittedName>
</protein>
<accession>A0AAV4TT25</accession>
<dbReference type="AlphaFoldDB" id="A0AAV4TT25"/>
<comment type="caution">
    <text evidence="1">The sequence shown here is derived from an EMBL/GenBank/DDBJ whole genome shotgun (WGS) entry which is preliminary data.</text>
</comment>
<dbReference type="EMBL" id="BPLR01011881">
    <property type="protein sequence ID" value="GIY49768.1"/>
    <property type="molecule type" value="Genomic_DNA"/>
</dbReference>
<organism evidence="1 2">
    <name type="scientific">Caerostris extrusa</name>
    <name type="common">Bark spider</name>
    <name type="synonym">Caerostris bankana</name>
    <dbReference type="NCBI Taxonomy" id="172846"/>
    <lineage>
        <taxon>Eukaryota</taxon>
        <taxon>Metazoa</taxon>
        <taxon>Ecdysozoa</taxon>
        <taxon>Arthropoda</taxon>
        <taxon>Chelicerata</taxon>
        <taxon>Arachnida</taxon>
        <taxon>Araneae</taxon>
        <taxon>Araneomorphae</taxon>
        <taxon>Entelegynae</taxon>
        <taxon>Araneoidea</taxon>
        <taxon>Araneidae</taxon>
        <taxon>Caerostris</taxon>
    </lineage>
</organism>
<keyword evidence="2" id="KW-1185">Reference proteome</keyword>
<reference evidence="1 2" key="1">
    <citation type="submission" date="2021-06" db="EMBL/GenBank/DDBJ databases">
        <title>Caerostris extrusa draft genome.</title>
        <authorList>
            <person name="Kono N."/>
            <person name="Arakawa K."/>
        </authorList>
    </citation>
    <scope>NUCLEOTIDE SEQUENCE [LARGE SCALE GENOMIC DNA]</scope>
</reference>
<dbReference type="Proteomes" id="UP001054945">
    <property type="component" value="Unassembled WGS sequence"/>
</dbReference>
<evidence type="ECO:0000313" key="2">
    <source>
        <dbReference type="Proteomes" id="UP001054945"/>
    </source>
</evidence>
<proteinExistence type="predicted"/>